<dbReference type="AlphaFoldDB" id="A0A3D8J4X4"/>
<dbReference type="OrthoDB" id="2929858at2"/>
<evidence type="ECO:0000256" key="1">
    <source>
        <dbReference type="SAM" id="Coils"/>
    </source>
</evidence>
<dbReference type="EMBL" id="NXLV01000002">
    <property type="protein sequence ID" value="RDU71831.1"/>
    <property type="molecule type" value="Genomic_DNA"/>
</dbReference>
<comment type="caution">
    <text evidence="2">The sequence shown here is derived from an EMBL/GenBank/DDBJ whole genome shotgun (WGS) entry which is preliminary data.</text>
</comment>
<reference evidence="2 3" key="1">
    <citation type="submission" date="2018-04" db="EMBL/GenBank/DDBJ databases">
        <title>Novel Campyloabacter and Helicobacter Species and Strains.</title>
        <authorList>
            <person name="Mannion A.J."/>
            <person name="Shen Z."/>
            <person name="Fox J.G."/>
        </authorList>
    </citation>
    <scope>NUCLEOTIDE SEQUENCE [LARGE SCALE GENOMIC DNA]</scope>
    <source>
        <strain evidence="2 3">MIT 04-9366</strain>
    </source>
</reference>
<sequence length="306" mass="36337">MNRQEIINNYDENQILSKEEYEQYFNECEETIRSIKLHAIKAIEKRDKTIANLEKKLNEEQGVVNRQIEGIRSKTDKIGLIEEVLKELKDLVENKNNSELVSLKKALEGKKIELKNEQEAHSKLKTDCEEKEKQYDDNKREWEQKEKALNERIEAYEQIEDEKNNIEADLKNLREEIHYELYEQYCNLPSDFRNEFTYIVPINIFAFLQTSGRERILQELHTFIHGAITNNQPWVEDLKSFFDLLFKASQTYNPSLKRLETKEGDDYNSKEMISIKGELIQRRVADVLFLGYKQDNMTKESLVEVK</sequence>
<accession>A0A3D8J4X4</accession>
<keyword evidence="1" id="KW-0175">Coiled coil</keyword>
<evidence type="ECO:0000313" key="3">
    <source>
        <dbReference type="Proteomes" id="UP000257045"/>
    </source>
</evidence>
<dbReference type="Gene3D" id="1.10.287.1490">
    <property type="match status" value="1"/>
</dbReference>
<protein>
    <submittedName>
        <fullName evidence="2">Uncharacterized protein</fullName>
    </submittedName>
</protein>
<keyword evidence="3" id="KW-1185">Reference proteome</keyword>
<gene>
    <name evidence="2" type="ORF">CQA58_01965</name>
</gene>
<name>A0A3D8J4X4_9HELI</name>
<proteinExistence type="predicted"/>
<feature type="coiled-coil region" evidence="1">
    <location>
        <begin position="43"/>
        <end position="176"/>
    </location>
</feature>
<dbReference type="RefSeq" id="WP_115569041.1">
    <property type="nucleotide sequence ID" value="NZ_NXLV01000002.1"/>
</dbReference>
<dbReference type="Proteomes" id="UP000257045">
    <property type="component" value="Unassembled WGS sequence"/>
</dbReference>
<organism evidence="2 3">
    <name type="scientific">Helicobacter brantae</name>
    <dbReference type="NCBI Taxonomy" id="375927"/>
    <lineage>
        <taxon>Bacteria</taxon>
        <taxon>Pseudomonadati</taxon>
        <taxon>Campylobacterota</taxon>
        <taxon>Epsilonproteobacteria</taxon>
        <taxon>Campylobacterales</taxon>
        <taxon>Helicobacteraceae</taxon>
        <taxon>Helicobacter</taxon>
    </lineage>
</organism>
<evidence type="ECO:0000313" key="2">
    <source>
        <dbReference type="EMBL" id="RDU71831.1"/>
    </source>
</evidence>